<organism evidence="1 2">
    <name type="scientific">Ectopseudomonas mendocina S5.2</name>
    <dbReference type="NCBI Taxonomy" id="1225174"/>
    <lineage>
        <taxon>Bacteria</taxon>
        <taxon>Pseudomonadati</taxon>
        <taxon>Pseudomonadota</taxon>
        <taxon>Gammaproteobacteria</taxon>
        <taxon>Pseudomonadales</taxon>
        <taxon>Pseudomonadaceae</taxon>
        <taxon>Ectopseudomonas</taxon>
    </lineage>
</organism>
<geneLocation type="plasmid" evidence="2"/>
<gene>
    <name evidence="1" type="ORF">DW68_024190</name>
</gene>
<sequence length="61" mass="6513">MHALALQKLNAVYQPAIPAVIVLGSAPSSSGRTRAQKYNASASRAVRLGRAARSAKRRGYF</sequence>
<protein>
    <submittedName>
        <fullName evidence="1">Uncharacterized protein</fullName>
    </submittedName>
</protein>
<reference evidence="1 2" key="1">
    <citation type="submission" date="2015-11" db="EMBL/GenBank/DDBJ databases">
        <authorList>
            <person name="Chong T.M."/>
            <person name="Chan K.G."/>
            <person name="Dessaux Y."/>
        </authorList>
    </citation>
    <scope>NUCLEOTIDE SEQUENCE [LARGE SCALE GENOMIC DNA]</scope>
    <source>
        <strain evidence="1 2">S5.2</strain>
        <plasmid evidence="2">Plasmid</plasmid>
    </source>
</reference>
<keyword evidence="2" id="KW-1185">Reference proteome</keyword>
<dbReference type="Proteomes" id="UP000028530">
    <property type="component" value="Plasmid pPME5"/>
</dbReference>
<name>A0ABM5W3F8_ECTME</name>
<evidence type="ECO:0000313" key="2">
    <source>
        <dbReference type="Proteomes" id="UP000028530"/>
    </source>
</evidence>
<accession>A0ABM5W3F8</accession>
<keyword evidence="1" id="KW-0614">Plasmid</keyword>
<dbReference type="EMBL" id="CP013125">
    <property type="protein sequence ID" value="ALN21781.1"/>
    <property type="molecule type" value="Genomic_DNA"/>
</dbReference>
<proteinExistence type="predicted"/>
<evidence type="ECO:0000313" key="1">
    <source>
        <dbReference type="EMBL" id="ALN21781.1"/>
    </source>
</evidence>